<dbReference type="Proteomes" id="UP000019254">
    <property type="component" value="Unassembled WGS sequence"/>
</dbReference>
<dbReference type="EMBL" id="AODE01000038">
    <property type="protein sequence ID" value="EUJ25630.1"/>
    <property type="molecule type" value="Genomic_DNA"/>
</dbReference>
<organism evidence="1 2">
    <name type="scientific">Listeria cornellensis FSL F6-0969</name>
    <dbReference type="NCBI Taxonomy" id="1265820"/>
    <lineage>
        <taxon>Bacteria</taxon>
        <taxon>Bacillati</taxon>
        <taxon>Bacillota</taxon>
        <taxon>Bacilli</taxon>
        <taxon>Bacillales</taxon>
        <taxon>Listeriaceae</taxon>
        <taxon>Listeria</taxon>
    </lineage>
</organism>
<evidence type="ECO:0000313" key="1">
    <source>
        <dbReference type="EMBL" id="EUJ25630.1"/>
    </source>
</evidence>
<sequence>MKITDILSQDTMILSLKATTKEGAIDEMIAKLDEKGKINDVSLFKKGNYEART</sequence>
<reference evidence="1 2" key="1">
    <citation type="journal article" date="2014" name="Int. J. Syst. Evol. Microbiol.">
        <title>Listeria floridensis sp. nov., Listeria aquatica sp. nov., Listeria cornellensis sp. nov., Listeria riparia sp. nov. and Listeria grandensis sp. nov., from agricultural and natural environments.</title>
        <authorList>
            <person name="den Bakker H.C."/>
            <person name="Warchocki S."/>
            <person name="Wright E.M."/>
            <person name="Allred A.F."/>
            <person name="Ahlstrom C."/>
            <person name="Manuel C.S."/>
            <person name="Stasiewicz M.J."/>
            <person name="Burrell A."/>
            <person name="Roof S."/>
            <person name="Strawn L."/>
            <person name="Fortes E.D."/>
            <person name="Nightingale K.K."/>
            <person name="Kephart D."/>
            <person name="Wiedmann M."/>
        </authorList>
    </citation>
    <scope>NUCLEOTIDE SEQUENCE [LARGE SCALE GENOMIC DNA]</scope>
    <source>
        <strain evidence="2">FSL F6-969</strain>
    </source>
</reference>
<keyword evidence="2" id="KW-1185">Reference proteome</keyword>
<dbReference type="PATRIC" id="fig|1265820.5.peg.3257"/>
<dbReference type="STRING" id="1265820.PCORN_16455"/>
<dbReference type="Gene3D" id="3.40.930.10">
    <property type="entry name" value="Mannitol-specific EII, Chain A"/>
    <property type="match status" value="1"/>
</dbReference>
<gene>
    <name evidence="1" type="ORF">PCORN_16455</name>
</gene>
<accession>W7BL71</accession>
<dbReference type="InterPro" id="IPR016152">
    <property type="entry name" value="PTrfase/Anion_transptr"/>
</dbReference>
<protein>
    <submittedName>
        <fullName evidence="1">PTS system fructose-specific transporter subunit IIABC</fullName>
    </submittedName>
</protein>
<proteinExistence type="predicted"/>
<name>W7BL71_9LIST</name>
<comment type="caution">
    <text evidence="1">The sequence shown here is derived from an EMBL/GenBank/DDBJ whole genome shotgun (WGS) entry which is preliminary data.</text>
</comment>
<evidence type="ECO:0000313" key="2">
    <source>
        <dbReference type="Proteomes" id="UP000019254"/>
    </source>
</evidence>
<dbReference type="AlphaFoldDB" id="W7BL71"/>
<dbReference type="SUPFAM" id="SSF55804">
    <property type="entry name" value="Phoshotransferase/anion transport protein"/>
    <property type="match status" value="1"/>
</dbReference>